<gene>
    <name evidence="2" type="ORF">Esi_0126_0067</name>
</gene>
<feature type="region of interest" description="Disordered" evidence="1">
    <location>
        <begin position="93"/>
        <end position="151"/>
    </location>
</feature>
<evidence type="ECO:0000313" key="2">
    <source>
        <dbReference type="EMBL" id="CBN78508.1"/>
    </source>
</evidence>
<dbReference type="EMBL" id="FN647912">
    <property type="protein sequence ID" value="CBN78508.1"/>
    <property type="molecule type" value="Genomic_DNA"/>
</dbReference>
<dbReference type="InParanoid" id="D8LDV1"/>
<evidence type="ECO:0000313" key="3">
    <source>
        <dbReference type="Proteomes" id="UP000002630"/>
    </source>
</evidence>
<accession>D8LDV1</accession>
<organism evidence="2 3">
    <name type="scientific">Ectocarpus siliculosus</name>
    <name type="common">Brown alga</name>
    <name type="synonym">Conferva siliculosa</name>
    <dbReference type="NCBI Taxonomy" id="2880"/>
    <lineage>
        <taxon>Eukaryota</taxon>
        <taxon>Sar</taxon>
        <taxon>Stramenopiles</taxon>
        <taxon>Ochrophyta</taxon>
        <taxon>PX clade</taxon>
        <taxon>Phaeophyceae</taxon>
        <taxon>Ectocarpales</taxon>
        <taxon>Ectocarpaceae</taxon>
        <taxon>Ectocarpus</taxon>
    </lineage>
</organism>
<keyword evidence="3" id="KW-1185">Reference proteome</keyword>
<proteinExistence type="predicted"/>
<evidence type="ECO:0000256" key="1">
    <source>
        <dbReference type="SAM" id="MobiDB-lite"/>
    </source>
</evidence>
<sequence length="198" mass="21333">MPLSRIRAFIGVDGGPTPRDAVLLKSLLIVHEGIAWAVDRPHYRNYREEIIPTALELYASLAQDVLEGVDLEVGHTLPESIFVVTGTARPSWPRWGGSPSAATATPRLIEGGAGRGSNDVDGPDTTRNNGSGGTGFGRSPREASGRGRGMTRAREFLPGPWVVFRVARGDYLEFYRDQAAVLDQAVGGSVAEMENMLM</sequence>
<protein>
    <submittedName>
        <fullName evidence="2">Uncharacterized protein</fullName>
    </submittedName>
</protein>
<name>D8LDV1_ECTSI</name>
<dbReference type="AlphaFoldDB" id="D8LDV1"/>
<dbReference type="Proteomes" id="UP000002630">
    <property type="component" value="Linkage Group LG06"/>
</dbReference>
<dbReference type="EMBL" id="FN649731">
    <property type="protein sequence ID" value="CBN78508.1"/>
    <property type="molecule type" value="Genomic_DNA"/>
</dbReference>
<reference evidence="2 3" key="1">
    <citation type="journal article" date="2010" name="Nature">
        <title>The Ectocarpus genome and the independent evolution of multicellularity in brown algae.</title>
        <authorList>
            <person name="Cock J.M."/>
            <person name="Sterck L."/>
            <person name="Rouze P."/>
            <person name="Scornet D."/>
            <person name="Allen A.E."/>
            <person name="Amoutzias G."/>
            <person name="Anthouard V."/>
            <person name="Artiguenave F."/>
            <person name="Aury J.M."/>
            <person name="Badger J.H."/>
            <person name="Beszteri B."/>
            <person name="Billiau K."/>
            <person name="Bonnet E."/>
            <person name="Bothwell J.H."/>
            <person name="Bowler C."/>
            <person name="Boyen C."/>
            <person name="Brownlee C."/>
            <person name="Carrano C.J."/>
            <person name="Charrier B."/>
            <person name="Cho G.Y."/>
            <person name="Coelho S.M."/>
            <person name="Collen J."/>
            <person name="Corre E."/>
            <person name="Da Silva C."/>
            <person name="Delage L."/>
            <person name="Delaroque N."/>
            <person name="Dittami S.M."/>
            <person name="Doulbeau S."/>
            <person name="Elias M."/>
            <person name="Farnham G."/>
            <person name="Gachon C.M."/>
            <person name="Gschloessl B."/>
            <person name="Heesch S."/>
            <person name="Jabbari K."/>
            <person name="Jubin C."/>
            <person name="Kawai H."/>
            <person name="Kimura K."/>
            <person name="Kloareg B."/>
            <person name="Kupper F.C."/>
            <person name="Lang D."/>
            <person name="Le Bail A."/>
            <person name="Leblanc C."/>
            <person name="Lerouge P."/>
            <person name="Lohr M."/>
            <person name="Lopez P.J."/>
            <person name="Martens C."/>
            <person name="Maumus F."/>
            <person name="Michel G."/>
            <person name="Miranda-Saavedra D."/>
            <person name="Morales J."/>
            <person name="Moreau H."/>
            <person name="Motomura T."/>
            <person name="Nagasato C."/>
            <person name="Napoli C.A."/>
            <person name="Nelson D.R."/>
            <person name="Nyvall-Collen P."/>
            <person name="Peters A.F."/>
            <person name="Pommier C."/>
            <person name="Potin P."/>
            <person name="Poulain J."/>
            <person name="Quesneville H."/>
            <person name="Read B."/>
            <person name="Rensing S.A."/>
            <person name="Ritter A."/>
            <person name="Rousvoal S."/>
            <person name="Samanta M."/>
            <person name="Samson G."/>
            <person name="Schroeder D.C."/>
            <person name="Segurens B."/>
            <person name="Strittmatter M."/>
            <person name="Tonon T."/>
            <person name="Tregear J.W."/>
            <person name="Valentin K."/>
            <person name="von Dassow P."/>
            <person name="Yamagishi T."/>
            <person name="Van de Peer Y."/>
            <person name="Wincker P."/>
        </authorList>
    </citation>
    <scope>NUCLEOTIDE SEQUENCE [LARGE SCALE GENOMIC DNA]</scope>
    <source>
        <strain evidence="3">Ec32 / CCAP1310/4</strain>
    </source>
</reference>